<keyword evidence="3" id="KW-1003">Cell membrane</keyword>
<evidence type="ECO:0000256" key="3">
    <source>
        <dbReference type="ARBA" id="ARBA00022475"/>
    </source>
</evidence>
<protein>
    <recommendedName>
        <fullName evidence="7">UPF0056 membrane protein</fullName>
    </recommendedName>
</protein>
<proteinExistence type="inferred from homology"/>
<sequence>MNFDLAEIRTIAAELFVVIDIIGSIPIVLDLRKKVGHIHSEKATIVAGLLMIAFLFLGKEILEFIGLTEQTFAIAGSFIIFFFALEMILGISLYRDDHPETASIVPIAFPLIAGATSLTMILNYSSKYHTENIIVAILINLIIVYLVLKSAKKIYDFLGKQGISIVRKVFGVILLAIAIKLFAENGSKLMILIKEKQTEELLKKTEEKTAYNENFIYYFGNSSPCTYRV</sequence>
<feature type="transmembrane region" description="Helical" evidence="7">
    <location>
        <begin position="43"/>
        <end position="62"/>
    </location>
</feature>
<dbReference type="InterPro" id="IPR002771">
    <property type="entry name" value="Multi_antbiot-R_MarC"/>
</dbReference>
<organism evidence="8 10">
    <name type="scientific">Capnocytophaga canimorsus</name>
    <dbReference type="NCBI Taxonomy" id="28188"/>
    <lineage>
        <taxon>Bacteria</taxon>
        <taxon>Pseudomonadati</taxon>
        <taxon>Bacteroidota</taxon>
        <taxon>Flavobacteriia</taxon>
        <taxon>Flavobacteriales</taxon>
        <taxon>Flavobacteriaceae</taxon>
        <taxon>Capnocytophaga</taxon>
    </lineage>
</organism>
<feature type="transmembrane region" description="Helical" evidence="7">
    <location>
        <begin position="128"/>
        <end position="148"/>
    </location>
</feature>
<dbReference type="Proteomes" id="UP000243753">
    <property type="component" value="Chromosome"/>
</dbReference>
<keyword evidence="5 7" id="KW-1133">Transmembrane helix</keyword>
<accession>A0A0B7I6Z2</accession>
<reference evidence="10 11" key="2">
    <citation type="submission" date="2017-06" db="EMBL/GenBank/DDBJ databases">
        <title>Capnocytophaga spp. assemblies.</title>
        <authorList>
            <person name="Gulvik C.A."/>
        </authorList>
    </citation>
    <scope>NUCLEOTIDE SEQUENCE [LARGE SCALE GENOMIC DNA]</scope>
    <source>
        <strain evidence="11">H3936</strain>
        <strain evidence="10">H5594</strain>
    </source>
</reference>
<feature type="transmembrane region" description="Helical" evidence="7">
    <location>
        <begin position="12"/>
        <end position="31"/>
    </location>
</feature>
<evidence type="ECO:0000313" key="10">
    <source>
        <dbReference type="Proteomes" id="UP000243136"/>
    </source>
</evidence>
<feature type="transmembrane region" description="Helical" evidence="7">
    <location>
        <begin position="169"/>
        <end position="193"/>
    </location>
</feature>
<evidence type="ECO:0000256" key="4">
    <source>
        <dbReference type="ARBA" id="ARBA00022692"/>
    </source>
</evidence>
<evidence type="ECO:0000256" key="2">
    <source>
        <dbReference type="ARBA" id="ARBA00009784"/>
    </source>
</evidence>
<evidence type="ECO:0000313" key="8">
    <source>
        <dbReference type="EMBL" id="ATA91654.1"/>
    </source>
</evidence>
<dbReference type="PANTHER" id="PTHR33508">
    <property type="entry name" value="UPF0056 MEMBRANE PROTEIN YHCE"/>
    <property type="match status" value="1"/>
</dbReference>
<dbReference type="GO" id="GO:0005886">
    <property type="term" value="C:plasma membrane"/>
    <property type="evidence" value="ECO:0007669"/>
    <property type="project" value="UniProtKB-SubCell"/>
</dbReference>
<gene>
    <name evidence="9" type="ORF">CGC54_05370</name>
    <name evidence="8" type="ORF">CGC56_05380</name>
</gene>
<dbReference type="RefSeq" id="WP_044729304.1">
    <property type="nucleotide sequence ID" value="NZ_BOQI01000001.1"/>
</dbReference>
<feature type="transmembrane region" description="Helical" evidence="7">
    <location>
        <begin position="74"/>
        <end position="94"/>
    </location>
</feature>
<dbReference type="PANTHER" id="PTHR33508:SF1">
    <property type="entry name" value="UPF0056 MEMBRANE PROTEIN YHCE"/>
    <property type="match status" value="1"/>
</dbReference>
<dbReference type="Proteomes" id="UP000243136">
    <property type="component" value="Chromosome"/>
</dbReference>
<comment type="similarity">
    <text evidence="2 7">Belongs to the UPF0056 (MarC) family.</text>
</comment>
<dbReference type="EMBL" id="CP022388">
    <property type="protein sequence ID" value="ATA91654.1"/>
    <property type="molecule type" value="Genomic_DNA"/>
</dbReference>
<name>A0A0B7I6Z2_9FLAO</name>
<evidence type="ECO:0000256" key="6">
    <source>
        <dbReference type="ARBA" id="ARBA00023136"/>
    </source>
</evidence>
<evidence type="ECO:0000256" key="1">
    <source>
        <dbReference type="ARBA" id="ARBA00004651"/>
    </source>
</evidence>
<reference evidence="8" key="1">
    <citation type="journal article" date="2017" name="Genome Announc.">
        <title>Twelve Complete Reference Genomes of Clinical Isolates in the Capnocytophaga Genus.</title>
        <authorList>
            <person name="Villarma A."/>
            <person name="Gulvik C.A."/>
            <person name="Rowe L.A."/>
            <person name="Sheth M."/>
            <person name="Juieng P."/>
            <person name="Nicholson A.C."/>
            <person name="Loparev V.N."/>
            <person name="McQuiston J.R."/>
        </authorList>
    </citation>
    <scope>NUCLEOTIDE SEQUENCE</scope>
    <source>
        <strain evidence="9">H3936</strain>
        <strain evidence="8">H5594</strain>
    </source>
</reference>
<keyword evidence="4 7" id="KW-0812">Transmembrane</keyword>
<dbReference type="Pfam" id="PF01914">
    <property type="entry name" value="MarC"/>
    <property type="match status" value="1"/>
</dbReference>
<keyword evidence="6 7" id="KW-0472">Membrane</keyword>
<dbReference type="AlphaFoldDB" id="A0A0B7I6Z2"/>
<feature type="transmembrane region" description="Helical" evidence="7">
    <location>
        <begin position="101"/>
        <end position="122"/>
    </location>
</feature>
<comment type="subcellular location">
    <subcellularLocation>
        <location evidence="1 7">Cell membrane</location>
        <topology evidence="1 7">Multi-pass membrane protein</topology>
    </subcellularLocation>
</comment>
<dbReference type="GeneID" id="69580438"/>
<evidence type="ECO:0000313" key="9">
    <source>
        <dbReference type="EMBL" id="ATA93808.1"/>
    </source>
</evidence>
<evidence type="ECO:0000313" key="11">
    <source>
        <dbReference type="Proteomes" id="UP000243753"/>
    </source>
</evidence>
<evidence type="ECO:0000256" key="7">
    <source>
        <dbReference type="RuleBase" id="RU362048"/>
    </source>
</evidence>
<evidence type="ECO:0000256" key="5">
    <source>
        <dbReference type="ARBA" id="ARBA00022989"/>
    </source>
</evidence>
<dbReference type="EMBL" id="CP022389">
    <property type="protein sequence ID" value="ATA93808.1"/>
    <property type="molecule type" value="Genomic_DNA"/>
</dbReference>